<accession>K9ZNQ9</accession>
<dbReference type="KEGG" id="acy:Anacy_5519"/>
<dbReference type="HOGENOM" id="CLU_1507612_0_0_3"/>
<evidence type="ECO:0000313" key="2">
    <source>
        <dbReference type="Proteomes" id="UP000010474"/>
    </source>
</evidence>
<dbReference type="PATRIC" id="fig|272123.3.peg.5974"/>
<dbReference type="AlphaFoldDB" id="K9ZNQ9"/>
<evidence type="ECO:0000313" key="1">
    <source>
        <dbReference type="EMBL" id="AFZ60831.1"/>
    </source>
</evidence>
<dbReference type="RefSeq" id="WP_015217443.1">
    <property type="nucleotide sequence ID" value="NC_019771.1"/>
</dbReference>
<dbReference type="EMBL" id="CP003659">
    <property type="protein sequence ID" value="AFZ60831.1"/>
    <property type="molecule type" value="Genomic_DNA"/>
</dbReference>
<sequence>MLITQTGFITKQDKINKFVKSAKVKQLKLKLANIIKNLPPNPKDYSASDWGTFEDCQDYIESEFKEVEIQFLEYLWQNETGYNDLINWIVARISEAWCFESSYLSASLGATKAKICDELGMKDDHIKEYQEIWREFGCEPTLANYDWTGYYGEQTMEDVTVEDLEREVRERLLRDQAN</sequence>
<protein>
    <submittedName>
        <fullName evidence="1">Uncharacterized protein</fullName>
    </submittedName>
</protein>
<organism evidence="1 2">
    <name type="scientific">Anabaena cylindrica (strain ATCC 27899 / PCC 7122)</name>
    <dbReference type="NCBI Taxonomy" id="272123"/>
    <lineage>
        <taxon>Bacteria</taxon>
        <taxon>Bacillati</taxon>
        <taxon>Cyanobacteriota</taxon>
        <taxon>Cyanophyceae</taxon>
        <taxon>Nostocales</taxon>
        <taxon>Nostocaceae</taxon>
        <taxon>Anabaena</taxon>
    </lineage>
</organism>
<proteinExistence type="predicted"/>
<gene>
    <name evidence="1" type="ordered locus">Anacy_5519</name>
</gene>
<keyword evidence="2" id="KW-1185">Reference proteome</keyword>
<name>K9ZNQ9_ANACC</name>
<dbReference type="Proteomes" id="UP000010474">
    <property type="component" value="Chromosome"/>
</dbReference>
<reference evidence="2" key="1">
    <citation type="journal article" date="2013" name="Proc. Natl. Acad. Sci. U.S.A.">
        <title>Improving the coverage of the cyanobacterial phylum using diversity-driven genome sequencing.</title>
        <authorList>
            <person name="Shih P.M."/>
            <person name="Wu D."/>
            <person name="Latifi A."/>
            <person name="Axen S.D."/>
            <person name="Fewer D.P."/>
            <person name="Talla E."/>
            <person name="Calteau A."/>
            <person name="Cai F."/>
            <person name="Tandeau de Marsac N."/>
            <person name="Rippka R."/>
            <person name="Herdman M."/>
            <person name="Sivonen K."/>
            <person name="Coursin T."/>
            <person name="Laurent T."/>
            <person name="Goodwin L."/>
            <person name="Nolan M."/>
            <person name="Davenport K.W."/>
            <person name="Han C.S."/>
            <person name="Rubin E.M."/>
            <person name="Eisen J.A."/>
            <person name="Woyke T."/>
            <person name="Gugger M."/>
            <person name="Kerfeld C.A."/>
        </authorList>
    </citation>
    <scope>NUCLEOTIDE SEQUENCE [LARGE SCALE GENOMIC DNA]</scope>
    <source>
        <strain evidence="2">ATCC 27899 / PCC 7122</strain>
    </source>
</reference>